<evidence type="ECO:0008006" key="4">
    <source>
        <dbReference type="Google" id="ProtNLM"/>
    </source>
</evidence>
<organism evidence="2 3">
    <name type="scientific">Pseudomonas berkeleyensis</name>
    <dbReference type="NCBI Taxonomy" id="2726956"/>
    <lineage>
        <taxon>Bacteria</taxon>
        <taxon>Pseudomonadati</taxon>
        <taxon>Pseudomonadota</taxon>
        <taxon>Gammaproteobacteria</taxon>
        <taxon>Pseudomonadales</taxon>
        <taxon>Pseudomonadaceae</taxon>
        <taxon>Pseudomonas</taxon>
    </lineage>
</organism>
<evidence type="ECO:0000313" key="2">
    <source>
        <dbReference type="EMBL" id="QMV66101.1"/>
    </source>
</evidence>
<name>A0A7G5DWH6_9PSED</name>
<evidence type="ECO:0000256" key="1">
    <source>
        <dbReference type="SAM" id="SignalP"/>
    </source>
</evidence>
<accession>A0A7G5DWH6</accession>
<feature type="chain" id="PRO_5028961795" description="Lipoprotein" evidence="1">
    <location>
        <begin position="26"/>
        <end position="265"/>
    </location>
</feature>
<sequence length="265" mass="29277">MSGTSRFFALLAGLLVISGCSVLQSEHFTLQADLPANFKFSGDAYYAPAAGQDCTVPGTGSPRAPDRKYFETDYRPEAHRVEFQVPLTARVGGCALVLNSMRIDLRGKWREDRPNQVNSHSDFASLSFRDELPAGYSGMPASGEKVLRGQCTWLFRTVGPQRYIAKILQCRGLDEQGQVLKRLPGGALQRDQLAGQTVRLVIGLAAEEKPAVDDNWVKFPNGWKRCMGDGLDDQYGFCRGNTTDFKSFRMTGGRECTIYPGCTEE</sequence>
<gene>
    <name evidence="2" type="ORF">HS968_21005</name>
</gene>
<dbReference type="PROSITE" id="PS51257">
    <property type="entry name" value="PROKAR_LIPOPROTEIN"/>
    <property type="match status" value="1"/>
</dbReference>
<evidence type="ECO:0000313" key="3">
    <source>
        <dbReference type="Proteomes" id="UP000515276"/>
    </source>
</evidence>
<keyword evidence="1" id="KW-0732">Signal</keyword>
<keyword evidence="3" id="KW-1185">Reference proteome</keyword>
<feature type="signal peptide" evidence="1">
    <location>
        <begin position="1"/>
        <end position="25"/>
    </location>
</feature>
<protein>
    <recommendedName>
        <fullName evidence="4">Lipoprotein</fullName>
    </recommendedName>
</protein>
<dbReference type="EMBL" id="CP059139">
    <property type="protein sequence ID" value="QMV66101.1"/>
    <property type="molecule type" value="Genomic_DNA"/>
</dbReference>
<proteinExistence type="predicted"/>
<dbReference type="Proteomes" id="UP000515276">
    <property type="component" value="Chromosome"/>
</dbReference>
<dbReference type="AlphaFoldDB" id="A0A7G5DWH6"/>
<reference evidence="2 3" key="1">
    <citation type="journal article" date="2020" name="G3 (Bethesda)">
        <title>CeMbio - The Caenorhabditis elegans Microbiome Resource.</title>
        <authorList>
            <person name="Dirksen P."/>
            <person name="Assie A."/>
            <person name="Zimmermann J."/>
            <person name="Zhang F."/>
            <person name="Tietje A.M."/>
            <person name="Marsh S.A."/>
            <person name="Felix M.A."/>
            <person name="Shapira M."/>
            <person name="Kaleta C."/>
            <person name="Schulenburg H."/>
            <person name="Samuel B."/>
        </authorList>
    </citation>
    <scope>NUCLEOTIDE SEQUENCE [LARGE SCALE GENOMIC DNA]</scope>
    <source>
        <strain evidence="2 3">MSPm1</strain>
    </source>
</reference>